<dbReference type="Pfam" id="PF02601">
    <property type="entry name" value="Exonuc_VII_L"/>
    <property type="match status" value="1"/>
</dbReference>
<keyword evidence="2 5" id="KW-0540">Nuclease</keyword>
<dbReference type="InterPro" id="IPR020579">
    <property type="entry name" value="Exonuc_VII_lsu_C"/>
</dbReference>
<dbReference type="Proteomes" id="UP000236753">
    <property type="component" value="Unassembled WGS sequence"/>
</dbReference>
<organism evidence="9 10">
    <name type="scientific">Nitrosomonas ureae</name>
    <dbReference type="NCBI Taxonomy" id="44577"/>
    <lineage>
        <taxon>Bacteria</taxon>
        <taxon>Pseudomonadati</taxon>
        <taxon>Pseudomonadota</taxon>
        <taxon>Betaproteobacteria</taxon>
        <taxon>Nitrosomonadales</taxon>
        <taxon>Nitrosomonadaceae</taxon>
        <taxon>Nitrosomonas</taxon>
    </lineage>
</organism>
<comment type="function">
    <text evidence="5">Bidirectionally degrades single-stranded DNA into large acid-insoluble oligonucleotides, which are then degraded further into small acid-soluble oligonucleotides.</text>
</comment>
<comment type="catalytic activity">
    <reaction evidence="5 6">
        <text>Exonucleolytic cleavage in either 5'- to 3'- or 3'- to 5'-direction to yield nucleoside 5'-phosphates.</text>
        <dbReference type="EC" id="3.1.11.6"/>
    </reaction>
</comment>
<comment type="similarity">
    <text evidence="5 6">Belongs to the XseA family.</text>
</comment>
<dbReference type="GO" id="GO:0005737">
    <property type="term" value="C:cytoplasm"/>
    <property type="evidence" value="ECO:0007669"/>
    <property type="project" value="UniProtKB-SubCell"/>
</dbReference>
<evidence type="ECO:0000256" key="5">
    <source>
        <dbReference type="HAMAP-Rule" id="MF_00378"/>
    </source>
</evidence>
<dbReference type="EC" id="3.1.11.6" evidence="5"/>
<keyword evidence="1 5" id="KW-0963">Cytoplasm</keyword>
<dbReference type="HAMAP" id="MF_00378">
    <property type="entry name" value="Exonuc_7_L"/>
    <property type="match status" value="1"/>
</dbReference>
<keyword evidence="4 5" id="KW-0269">Exonuclease</keyword>
<evidence type="ECO:0000259" key="7">
    <source>
        <dbReference type="Pfam" id="PF02601"/>
    </source>
</evidence>
<dbReference type="InterPro" id="IPR025824">
    <property type="entry name" value="OB-fold_nuc-bd_dom"/>
</dbReference>
<accession>A0A1H5XUD0</accession>
<comment type="subcellular location">
    <subcellularLocation>
        <location evidence="5 6">Cytoplasm</location>
    </subcellularLocation>
</comment>
<dbReference type="GO" id="GO:0009318">
    <property type="term" value="C:exodeoxyribonuclease VII complex"/>
    <property type="evidence" value="ECO:0007669"/>
    <property type="project" value="UniProtKB-UniRule"/>
</dbReference>
<dbReference type="Pfam" id="PF13742">
    <property type="entry name" value="tRNA_anti_2"/>
    <property type="match status" value="1"/>
</dbReference>
<dbReference type="EMBL" id="FNUX01000031">
    <property type="protein sequence ID" value="SEG14876.1"/>
    <property type="molecule type" value="Genomic_DNA"/>
</dbReference>
<gene>
    <name evidence="5" type="primary">xseA</name>
    <name evidence="9" type="ORF">SAMN05216334_13129</name>
</gene>
<comment type="subunit">
    <text evidence="5">Heterooligomer composed of large and small subunits.</text>
</comment>
<dbReference type="PANTHER" id="PTHR30008">
    <property type="entry name" value="EXODEOXYRIBONUCLEASE 7 LARGE SUBUNIT"/>
    <property type="match status" value="1"/>
</dbReference>
<dbReference type="GO" id="GO:0006308">
    <property type="term" value="P:DNA catabolic process"/>
    <property type="evidence" value="ECO:0007669"/>
    <property type="project" value="UniProtKB-UniRule"/>
</dbReference>
<dbReference type="NCBIfam" id="TIGR00237">
    <property type="entry name" value="xseA"/>
    <property type="match status" value="1"/>
</dbReference>
<dbReference type="GO" id="GO:0003676">
    <property type="term" value="F:nucleic acid binding"/>
    <property type="evidence" value="ECO:0007669"/>
    <property type="project" value="InterPro"/>
</dbReference>
<reference evidence="9 10" key="1">
    <citation type="submission" date="2016-10" db="EMBL/GenBank/DDBJ databases">
        <authorList>
            <person name="de Groot N.N."/>
        </authorList>
    </citation>
    <scope>NUCLEOTIDE SEQUENCE [LARGE SCALE GENOMIC DNA]</scope>
    <source>
        <strain evidence="9 10">Nm13</strain>
    </source>
</reference>
<evidence type="ECO:0000313" key="10">
    <source>
        <dbReference type="Proteomes" id="UP000236753"/>
    </source>
</evidence>
<evidence type="ECO:0000256" key="1">
    <source>
        <dbReference type="ARBA" id="ARBA00022490"/>
    </source>
</evidence>
<dbReference type="InterPro" id="IPR003753">
    <property type="entry name" value="Exonuc_VII_L"/>
</dbReference>
<sequence>MKTYMATCLIQAIADTFKQLVCSNAVIEYTLKIFNQAKPGRMRLKYSNSSNSFDTYFRVLEDSHPYKSNQSNMNLFSLNNLVHKVLTVSDLNNNTKQLLEQNIPLLWIKGEISNLKRYQSGHWYFSLKDNQAQVRCVLFSHKNQFIDWHPIDGMQVEVLALVTLYEPRGDFQLNVETMRRTGLGELFAAFETLKSKLQQAGLFNPEKKKPLPIFPQQVGIITSPDTAALQDVLSTLQRRMPSLPVIIYPTLVQGKTAANSIAETIKTACQRAECDVLILCRGGGSIEDLWAFNEETVALAINTCSIPLISGIGHETDFTIADFVADMRAPTPTAAAELTSKDRTELSHRLNVFHQRMCRTTLHRIERAMQQVDILSHQLIYPSDKIRQQVIHQQHLQDRLIKTWAYQLEKRQWKLLDFNQRLMTARPRVARLQEQQDELVSRLCCAYSRYFEILFSKLKHLQIQLSHLNPQSILERGYSIVHSKDGTIIRSSKQIHSGDQIKVKFAQGMCKADVSLISDSDQ</sequence>
<evidence type="ECO:0000256" key="3">
    <source>
        <dbReference type="ARBA" id="ARBA00022801"/>
    </source>
</evidence>
<name>A0A1H5XUD0_9PROT</name>
<feature type="domain" description="Exonuclease VII large subunit C-terminal" evidence="7">
    <location>
        <begin position="202"/>
        <end position="512"/>
    </location>
</feature>
<evidence type="ECO:0000259" key="8">
    <source>
        <dbReference type="Pfam" id="PF13742"/>
    </source>
</evidence>
<evidence type="ECO:0000313" key="9">
    <source>
        <dbReference type="EMBL" id="SEG14876.1"/>
    </source>
</evidence>
<proteinExistence type="inferred from homology"/>
<evidence type="ECO:0000256" key="4">
    <source>
        <dbReference type="ARBA" id="ARBA00022839"/>
    </source>
</evidence>
<dbReference type="CDD" id="cd04489">
    <property type="entry name" value="ExoVII_LU_OBF"/>
    <property type="match status" value="1"/>
</dbReference>
<keyword evidence="3 5" id="KW-0378">Hydrolase</keyword>
<dbReference type="GO" id="GO:0008855">
    <property type="term" value="F:exodeoxyribonuclease VII activity"/>
    <property type="evidence" value="ECO:0007669"/>
    <property type="project" value="UniProtKB-UniRule"/>
</dbReference>
<evidence type="ECO:0000256" key="2">
    <source>
        <dbReference type="ARBA" id="ARBA00022722"/>
    </source>
</evidence>
<evidence type="ECO:0000256" key="6">
    <source>
        <dbReference type="RuleBase" id="RU004355"/>
    </source>
</evidence>
<protein>
    <recommendedName>
        <fullName evidence="5">Exodeoxyribonuclease 7 large subunit</fullName>
        <ecNumber evidence="5">3.1.11.6</ecNumber>
    </recommendedName>
    <alternativeName>
        <fullName evidence="5">Exodeoxyribonuclease VII large subunit</fullName>
        <shortName evidence="5">Exonuclease VII large subunit</shortName>
    </alternativeName>
</protein>
<dbReference type="PANTHER" id="PTHR30008:SF0">
    <property type="entry name" value="EXODEOXYRIBONUCLEASE 7 LARGE SUBUNIT"/>
    <property type="match status" value="1"/>
</dbReference>
<dbReference type="AlphaFoldDB" id="A0A1H5XUD0"/>
<feature type="domain" description="OB-fold nucleic acid binding" evidence="8">
    <location>
        <begin position="86"/>
        <end position="179"/>
    </location>
</feature>